<sequence>MNQYLIVCLSLLCMSLVLGNAGLFHFTMICMNPENTTISERVYTNFEESYIVSALAVGRLIGSMPTMSLMNKAGLRVTFTIFGIISGFATLCMPLFPTNLYFACFIRILQGASQTSVYVAHGAIPLAWGGDKQQGRLVSILSCCYEFSPMLSMALSGLFCASSFGWPGVYYLFGTTTISSFVVFFLVYTDVPKHKIAPRVDSKELSLCSSKAQPEEKLPEAIPYKAIFSTPSTWGIFMIGLGEAVGYAMFVIYGPVYMNKVLHYKLATTGLLIAYPFLISMFVKSLGGILLDKIHWISHHAKVLSFTALSQGAITACFLVLTFLTVENRGTAQVVYTVTVIFNGLQCVGMFSTSQTVAQNYNHVTTTVISIENGLSALFLPAFVAYIGPGRDAHEWAKVFYGIIGVLVATNLAYLVLTKVKPAKWTNVEGEKRTKEISEA</sequence>
<comment type="caution">
    <text evidence="5">The sequence shown here is derived from an EMBL/GenBank/DDBJ whole genome shotgun (WGS) entry which is preliminary data.</text>
</comment>
<protein>
    <recommendedName>
        <fullName evidence="4">Major facilitator superfamily (MFS) profile domain-containing protein</fullName>
    </recommendedName>
</protein>
<keyword evidence="2" id="KW-0472">Membrane</keyword>
<dbReference type="AlphaFoldDB" id="A0A4V5ZZC7"/>
<accession>A0A4V5ZZC7</accession>
<reference evidence="5 6" key="1">
    <citation type="journal article" date="2015" name="Genome Biol.">
        <title>Comparative genomics of Steinernema reveals deeply conserved gene regulatory networks.</title>
        <authorList>
            <person name="Dillman A.R."/>
            <person name="Macchietto M."/>
            <person name="Porter C.F."/>
            <person name="Rogers A."/>
            <person name="Williams B."/>
            <person name="Antoshechkin I."/>
            <person name="Lee M.M."/>
            <person name="Goodwin Z."/>
            <person name="Lu X."/>
            <person name="Lewis E.E."/>
            <person name="Goodrich-Blair H."/>
            <person name="Stock S.P."/>
            <person name="Adams B.J."/>
            <person name="Sternberg P.W."/>
            <person name="Mortazavi A."/>
        </authorList>
    </citation>
    <scope>NUCLEOTIDE SEQUENCE [LARGE SCALE GENOMIC DNA]</scope>
    <source>
        <strain evidence="5 6">ALL</strain>
    </source>
</reference>
<dbReference type="InterPro" id="IPR011701">
    <property type="entry name" value="MFS"/>
</dbReference>
<feature type="transmembrane region" description="Helical" evidence="2">
    <location>
        <begin position="170"/>
        <end position="189"/>
    </location>
</feature>
<dbReference type="OrthoDB" id="6133115at2759"/>
<dbReference type="STRING" id="34508.A0A4V5ZZC7"/>
<feature type="transmembrane region" description="Helical" evidence="2">
    <location>
        <begin position="77"/>
        <end position="96"/>
    </location>
</feature>
<feature type="transmembrane region" description="Helical" evidence="2">
    <location>
        <begin position="140"/>
        <end position="164"/>
    </location>
</feature>
<evidence type="ECO:0000313" key="5">
    <source>
        <dbReference type="EMBL" id="TKR67125.1"/>
    </source>
</evidence>
<dbReference type="Pfam" id="PF07690">
    <property type="entry name" value="MFS_1"/>
    <property type="match status" value="1"/>
</dbReference>
<dbReference type="EMBL" id="AZBU02000008">
    <property type="protein sequence ID" value="TKR67125.1"/>
    <property type="molecule type" value="Genomic_DNA"/>
</dbReference>
<evidence type="ECO:0000256" key="3">
    <source>
        <dbReference type="SAM" id="SignalP"/>
    </source>
</evidence>
<feature type="transmembrane region" description="Helical" evidence="2">
    <location>
        <begin position="364"/>
        <end position="387"/>
    </location>
</feature>
<keyword evidence="6" id="KW-1185">Reference proteome</keyword>
<dbReference type="InterPro" id="IPR036259">
    <property type="entry name" value="MFS_trans_sf"/>
</dbReference>
<proteinExistence type="predicted"/>
<dbReference type="GO" id="GO:0016020">
    <property type="term" value="C:membrane"/>
    <property type="evidence" value="ECO:0007669"/>
    <property type="project" value="UniProtKB-SubCell"/>
</dbReference>
<dbReference type="PANTHER" id="PTHR45757">
    <property type="entry name" value="PROTEIN CBG23364-RELATED"/>
    <property type="match status" value="1"/>
</dbReference>
<name>A0A4V5ZZC7_STECR</name>
<comment type="subcellular location">
    <subcellularLocation>
        <location evidence="1">Membrane</location>
        <topology evidence="1">Multi-pass membrane protein</topology>
    </subcellularLocation>
</comment>
<keyword evidence="2" id="KW-0812">Transmembrane</keyword>
<dbReference type="InterPro" id="IPR020846">
    <property type="entry name" value="MFS_dom"/>
</dbReference>
<evidence type="ECO:0000256" key="1">
    <source>
        <dbReference type="ARBA" id="ARBA00004141"/>
    </source>
</evidence>
<dbReference type="Proteomes" id="UP000298663">
    <property type="component" value="Unassembled WGS sequence"/>
</dbReference>
<feature type="transmembrane region" description="Helical" evidence="2">
    <location>
        <begin position="234"/>
        <end position="253"/>
    </location>
</feature>
<feature type="transmembrane region" description="Helical" evidence="2">
    <location>
        <begin position="332"/>
        <end position="352"/>
    </location>
</feature>
<dbReference type="GO" id="GO:0022857">
    <property type="term" value="F:transmembrane transporter activity"/>
    <property type="evidence" value="ECO:0007669"/>
    <property type="project" value="InterPro"/>
</dbReference>
<evidence type="ECO:0000256" key="2">
    <source>
        <dbReference type="SAM" id="Phobius"/>
    </source>
</evidence>
<feature type="transmembrane region" description="Helical" evidence="2">
    <location>
        <begin position="399"/>
        <end position="417"/>
    </location>
</feature>
<dbReference type="SUPFAM" id="SSF103473">
    <property type="entry name" value="MFS general substrate transporter"/>
    <property type="match status" value="1"/>
</dbReference>
<reference evidence="5 6" key="2">
    <citation type="journal article" date="2019" name="G3 (Bethesda)">
        <title>Hybrid Assembly of the Genome of the Entomopathogenic Nematode Steinernema carpocapsae Identifies the X-Chromosome.</title>
        <authorList>
            <person name="Serra L."/>
            <person name="Macchietto M."/>
            <person name="Macias-Munoz A."/>
            <person name="McGill C.J."/>
            <person name="Rodriguez I.M."/>
            <person name="Rodriguez B."/>
            <person name="Murad R."/>
            <person name="Mortazavi A."/>
        </authorList>
    </citation>
    <scope>NUCLEOTIDE SEQUENCE [LARGE SCALE GENOMIC DNA]</scope>
    <source>
        <strain evidence="5 6">ALL</strain>
    </source>
</reference>
<keyword evidence="2" id="KW-1133">Transmembrane helix</keyword>
<feature type="domain" description="Major facilitator superfamily (MFS) profile" evidence="4">
    <location>
        <begin position="1"/>
        <end position="422"/>
    </location>
</feature>
<feature type="chain" id="PRO_5020243092" description="Major facilitator superfamily (MFS) profile domain-containing protein" evidence="3">
    <location>
        <begin position="20"/>
        <end position="440"/>
    </location>
</feature>
<keyword evidence="3" id="KW-0732">Signal</keyword>
<evidence type="ECO:0000313" key="6">
    <source>
        <dbReference type="Proteomes" id="UP000298663"/>
    </source>
</evidence>
<dbReference type="PROSITE" id="PS50850">
    <property type="entry name" value="MFS"/>
    <property type="match status" value="1"/>
</dbReference>
<feature type="signal peptide" evidence="3">
    <location>
        <begin position="1"/>
        <end position="19"/>
    </location>
</feature>
<feature type="transmembrane region" description="Helical" evidence="2">
    <location>
        <begin position="303"/>
        <end position="326"/>
    </location>
</feature>
<organism evidence="5 6">
    <name type="scientific">Steinernema carpocapsae</name>
    <name type="common">Entomopathogenic nematode</name>
    <dbReference type="NCBI Taxonomy" id="34508"/>
    <lineage>
        <taxon>Eukaryota</taxon>
        <taxon>Metazoa</taxon>
        <taxon>Ecdysozoa</taxon>
        <taxon>Nematoda</taxon>
        <taxon>Chromadorea</taxon>
        <taxon>Rhabditida</taxon>
        <taxon>Tylenchina</taxon>
        <taxon>Panagrolaimomorpha</taxon>
        <taxon>Strongyloidoidea</taxon>
        <taxon>Steinernematidae</taxon>
        <taxon>Steinernema</taxon>
    </lineage>
</organism>
<dbReference type="PANTHER" id="PTHR45757:SF11">
    <property type="entry name" value="MAJOR FACILITATOR SUPERFAMILY (MFS) PROFILE DOMAIN-CONTAINING PROTEIN"/>
    <property type="match status" value="1"/>
</dbReference>
<evidence type="ECO:0000259" key="4">
    <source>
        <dbReference type="PROSITE" id="PS50850"/>
    </source>
</evidence>
<gene>
    <name evidence="5" type="ORF">L596_023327</name>
</gene>
<dbReference type="Gene3D" id="1.20.1250.20">
    <property type="entry name" value="MFS general substrate transporter like domains"/>
    <property type="match status" value="2"/>
</dbReference>